<keyword evidence="5 14" id="KW-0547">Nucleotide-binding</keyword>
<dbReference type="EC" id="5.6.2.3" evidence="13 14"/>
<dbReference type="Gene3D" id="1.10.860.10">
    <property type="entry name" value="DNAb Helicase, Chain A"/>
    <property type="match status" value="1"/>
</dbReference>
<evidence type="ECO:0000313" key="17">
    <source>
        <dbReference type="Proteomes" id="UP000001868"/>
    </source>
</evidence>
<dbReference type="InterPro" id="IPR007694">
    <property type="entry name" value="DNA_helicase_DnaB-like_C"/>
</dbReference>
<dbReference type="InterPro" id="IPR036185">
    <property type="entry name" value="DNA_heli_DnaB-like_N_sf"/>
</dbReference>
<dbReference type="PANTHER" id="PTHR30153">
    <property type="entry name" value="REPLICATIVE DNA HELICASE DNAB"/>
    <property type="match status" value="1"/>
</dbReference>
<dbReference type="GO" id="GO:0005524">
    <property type="term" value="F:ATP binding"/>
    <property type="evidence" value="ECO:0007669"/>
    <property type="project" value="UniProtKB-UniRule"/>
</dbReference>
<organism evidence="16 17">
    <name type="scientific">Phenylobacterium zucineum (strain HLK1)</name>
    <dbReference type="NCBI Taxonomy" id="450851"/>
    <lineage>
        <taxon>Bacteria</taxon>
        <taxon>Pseudomonadati</taxon>
        <taxon>Pseudomonadota</taxon>
        <taxon>Alphaproteobacteria</taxon>
        <taxon>Caulobacterales</taxon>
        <taxon>Caulobacteraceae</taxon>
        <taxon>Phenylobacterium</taxon>
    </lineage>
</organism>
<evidence type="ECO:0000256" key="14">
    <source>
        <dbReference type="RuleBase" id="RU362085"/>
    </source>
</evidence>
<reference evidence="16 17" key="1">
    <citation type="journal article" date="2008" name="BMC Genomics">
        <title>Complete genome of Phenylobacterium zucineum - a novel facultative intracellular bacterium isolated from human erythroleukemia cell line K562.</title>
        <authorList>
            <person name="Luo Y."/>
            <person name="Xu X."/>
            <person name="Ding Z."/>
            <person name="Liu Z."/>
            <person name="Zhang B."/>
            <person name="Yan Z."/>
            <person name="Sun J."/>
            <person name="Hu S."/>
            <person name="Hu X."/>
        </authorList>
    </citation>
    <scope>NUCLEOTIDE SEQUENCE [LARGE SCALE GENOMIC DNA]</scope>
    <source>
        <strain evidence="16 17">HLK1</strain>
    </source>
</reference>
<dbReference type="InterPro" id="IPR027417">
    <property type="entry name" value="P-loop_NTPase"/>
</dbReference>
<dbReference type="NCBIfam" id="NF006606">
    <property type="entry name" value="PRK09165.1"/>
    <property type="match status" value="1"/>
</dbReference>
<keyword evidence="10" id="KW-0413">Isomerase</keyword>
<evidence type="ECO:0000256" key="11">
    <source>
        <dbReference type="ARBA" id="ARBA00044932"/>
    </source>
</evidence>
<dbReference type="CDD" id="cd00984">
    <property type="entry name" value="DnaB_C"/>
    <property type="match status" value="1"/>
</dbReference>
<comment type="function">
    <text evidence="11 14">The main replicative DNA helicase, it participates in initiation and elongation during chromosome replication. Travels ahead of the DNA replisome, separating dsDNA into templates for DNA synthesis. A processive ATP-dependent 5'-3' DNA helicase it has DNA-dependent ATPase activity.</text>
</comment>
<dbReference type="EMBL" id="CP000747">
    <property type="protein sequence ID" value="ACG77954.1"/>
    <property type="molecule type" value="Genomic_DNA"/>
</dbReference>
<comment type="similarity">
    <text evidence="1 14">Belongs to the helicase family. DnaB subfamily.</text>
</comment>
<dbReference type="STRING" id="450851.PHZ_c1543"/>
<dbReference type="SUPFAM" id="SSF48024">
    <property type="entry name" value="N-terminal domain of DnaB helicase"/>
    <property type="match status" value="1"/>
</dbReference>
<comment type="catalytic activity">
    <reaction evidence="12 14">
        <text>ATP + H2O = ADP + phosphate + H(+)</text>
        <dbReference type="Rhea" id="RHEA:13065"/>
        <dbReference type="ChEBI" id="CHEBI:15377"/>
        <dbReference type="ChEBI" id="CHEBI:15378"/>
        <dbReference type="ChEBI" id="CHEBI:30616"/>
        <dbReference type="ChEBI" id="CHEBI:43474"/>
        <dbReference type="ChEBI" id="CHEBI:456216"/>
        <dbReference type="EC" id="5.6.2.3"/>
    </reaction>
</comment>
<dbReference type="Pfam" id="PF03796">
    <property type="entry name" value="DnaB_C"/>
    <property type="match status" value="1"/>
</dbReference>
<evidence type="ECO:0000256" key="10">
    <source>
        <dbReference type="ARBA" id="ARBA00023235"/>
    </source>
</evidence>
<keyword evidence="9 14" id="KW-0238">DNA-binding</keyword>
<dbReference type="SUPFAM" id="SSF52540">
    <property type="entry name" value="P-loop containing nucleoside triphosphate hydrolases"/>
    <property type="match status" value="1"/>
</dbReference>
<dbReference type="HOGENOM" id="CLU_005373_0_2_5"/>
<gene>
    <name evidence="16" type="ordered locus">PHZ_c1543</name>
</gene>
<dbReference type="eggNOG" id="COG0305">
    <property type="taxonomic scope" value="Bacteria"/>
</dbReference>
<evidence type="ECO:0000256" key="13">
    <source>
        <dbReference type="NCBIfam" id="TIGR00665"/>
    </source>
</evidence>
<dbReference type="InterPro" id="IPR016136">
    <property type="entry name" value="DNA_helicase_N/primase_C"/>
</dbReference>
<feature type="domain" description="SF4 helicase" evidence="15">
    <location>
        <begin position="193"/>
        <end position="490"/>
    </location>
</feature>
<dbReference type="GO" id="GO:1990077">
    <property type="term" value="C:primosome complex"/>
    <property type="evidence" value="ECO:0007669"/>
    <property type="project" value="UniProtKB-UniRule"/>
</dbReference>
<keyword evidence="6 14" id="KW-0378">Hydrolase</keyword>
<comment type="subunit">
    <text evidence="2">Homohexamer.</text>
</comment>
<evidence type="ECO:0000256" key="8">
    <source>
        <dbReference type="ARBA" id="ARBA00022840"/>
    </source>
</evidence>
<dbReference type="GO" id="GO:0006269">
    <property type="term" value="P:DNA replication, synthesis of primer"/>
    <property type="evidence" value="ECO:0007669"/>
    <property type="project" value="UniProtKB-UniRule"/>
</dbReference>
<dbReference type="GO" id="GO:0016887">
    <property type="term" value="F:ATP hydrolysis activity"/>
    <property type="evidence" value="ECO:0007669"/>
    <property type="project" value="RHEA"/>
</dbReference>
<evidence type="ECO:0000256" key="2">
    <source>
        <dbReference type="ARBA" id="ARBA00011643"/>
    </source>
</evidence>
<dbReference type="KEGG" id="pzu:PHZ_c1543"/>
<dbReference type="AlphaFoldDB" id="B4RAE7"/>
<dbReference type="InterPro" id="IPR007692">
    <property type="entry name" value="DNA_helicase_DnaB"/>
</dbReference>
<accession>B4RAE7</accession>
<proteinExistence type="inferred from homology"/>
<dbReference type="PANTHER" id="PTHR30153:SF2">
    <property type="entry name" value="REPLICATIVE DNA HELICASE"/>
    <property type="match status" value="1"/>
</dbReference>
<dbReference type="RefSeq" id="WP_012522097.1">
    <property type="nucleotide sequence ID" value="NC_011144.1"/>
</dbReference>
<dbReference type="Gene3D" id="3.40.50.300">
    <property type="entry name" value="P-loop containing nucleotide triphosphate hydrolases"/>
    <property type="match status" value="1"/>
</dbReference>
<evidence type="ECO:0000313" key="16">
    <source>
        <dbReference type="EMBL" id="ACG77954.1"/>
    </source>
</evidence>
<dbReference type="GO" id="GO:0005829">
    <property type="term" value="C:cytosol"/>
    <property type="evidence" value="ECO:0007669"/>
    <property type="project" value="TreeGrafter"/>
</dbReference>
<keyword evidence="3 14" id="KW-0639">Primosome</keyword>
<evidence type="ECO:0000256" key="7">
    <source>
        <dbReference type="ARBA" id="ARBA00022806"/>
    </source>
</evidence>
<dbReference type="PROSITE" id="PS51199">
    <property type="entry name" value="SF4_HELICASE"/>
    <property type="match status" value="1"/>
</dbReference>
<name>B4RAE7_PHEZH</name>
<dbReference type="GO" id="GO:0003677">
    <property type="term" value="F:DNA binding"/>
    <property type="evidence" value="ECO:0007669"/>
    <property type="project" value="UniProtKB-UniRule"/>
</dbReference>
<dbReference type="Proteomes" id="UP000001868">
    <property type="component" value="Chromosome"/>
</dbReference>
<evidence type="ECO:0000256" key="6">
    <source>
        <dbReference type="ARBA" id="ARBA00022801"/>
    </source>
</evidence>
<sequence length="496" mass="54376">MAIVPALDLRPVSNDAAIPHAPANIEAEQALLGALLYDNAAFERLGDNLQARHFFEPFHQRLYAAIETHIRKGQLAEPILLAEQFARDPAFEELGGVRYLADLVERAPPAANAPDYARAIYDLALRRDLIRIGGDIAAQAQAGDAELDAREQIEQAEQQLYQLAETGGVSQGFVPFSDALQGALAMAAEAHSRDGGLAGLSTGLIDLDQKIGGMHPSDLMILAARPSMGKTSLACNIAFDVARNYAWEPQPDGSRKTVRGGVVAFFSLEMSAEQLALRLLAEASGVSGDRLRKGEIDAMEFGRIRDAAMEIQEAPLYIDATGGITLAKLVARARRLKRMVGLDLIIVDYLQLVTTGSGGPDNRVQEVSMITQGMKALAKELNVPVLALSQLSRQVENREDKKPQLSDLRESGSIEQDADMVMFVYREEYYLSRLEPREGTEEHFKWQEQMDQVQGLAELIIGKQRHGPIGTVKLSFNSDTTKFGNLARDSSRYEPH</sequence>
<keyword evidence="7 14" id="KW-0347">Helicase</keyword>
<keyword evidence="4 14" id="KW-0235">DNA replication</keyword>
<evidence type="ECO:0000256" key="3">
    <source>
        <dbReference type="ARBA" id="ARBA00022515"/>
    </source>
</evidence>
<dbReference type="OrthoDB" id="9773982at2"/>
<evidence type="ECO:0000256" key="12">
    <source>
        <dbReference type="ARBA" id="ARBA00048954"/>
    </source>
</evidence>
<keyword evidence="8 14" id="KW-0067">ATP-binding</keyword>
<evidence type="ECO:0000256" key="1">
    <source>
        <dbReference type="ARBA" id="ARBA00008428"/>
    </source>
</evidence>
<dbReference type="Pfam" id="PF00772">
    <property type="entry name" value="DnaB"/>
    <property type="match status" value="1"/>
</dbReference>
<evidence type="ECO:0000256" key="4">
    <source>
        <dbReference type="ARBA" id="ARBA00022705"/>
    </source>
</evidence>
<dbReference type="InterPro" id="IPR007693">
    <property type="entry name" value="DNA_helicase_DnaB-like_N"/>
</dbReference>
<protein>
    <recommendedName>
        <fullName evidence="13 14">Replicative DNA helicase</fullName>
        <ecNumber evidence="13 14">5.6.2.3</ecNumber>
    </recommendedName>
</protein>
<evidence type="ECO:0000256" key="9">
    <source>
        <dbReference type="ARBA" id="ARBA00023125"/>
    </source>
</evidence>
<evidence type="ECO:0000259" key="15">
    <source>
        <dbReference type="PROSITE" id="PS51199"/>
    </source>
</evidence>
<dbReference type="NCBIfam" id="TIGR00665">
    <property type="entry name" value="DnaB"/>
    <property type="match status" value="1"/>
</dbReference>
<dbReference type="GO" id="GO:0043139">
    <property type="term" value="F:5'-3' DNA helicase activity"/>
    <property type="evidence" value="ECO:0007669"/>
    <property type="project" value="UniProtKB-EC"/>
</dbReference>
<evidence type="ECO:0000256" key="5">
    <source>
        <dbReference type="ARBA" id="ARBA00022741"/>
    </source>
</evidence>
<keyword evidence="17" id="KW-1185">Reference proteome</keyword>